<sequence>MPKKEAVSHQGTINIRGVPKDLVYRLKQAALAERRTVKAFLLALAEERIEELEKKGLLPKGK</sequence>
<dbReference type="AlphaFoldDB" id="A0A7S8J0B6"/>
<evidence type="ECO:0000313" key="2">
    <source>
        <dbReference type="Proteomes" id="UP000593737"/>
    </source>
</evidence>
<evidence type="ECO:0008006" key="3">
    <source>
        <dbReference type="Google" id="ProtNLM"/>
    </source>
</evidence>
<dbReference type="KEGG" id="nkf:Nkreftii_002708"/>
<reference evidence="1 2" key="1">
    <citation type="journal article" date="2020" name="ISME J.">
        <title>Enrichment and physiological characterization of a novel comammox Nitrospira indicates ammonium inhibition of complete nitrification.</title>
        <authorList>
            <person name="Sakoula D."/>
            <person name="Koch H."/>
            <person name="Frank J."/>
            <person name="Jetten M.S.M."/>
            <person name="van Kessel M.A.H.J."/>
            <person name="Lucker S."/>
        </authorList>
    </citation>
    <scope>NUCLEOTIDE SEQUENCE [LARGE SCALE GENOMIC DNA]</scope>
    <source>
        <strain evidence="1">Comreactor17</strain>
    </source>
</reference>
<name>A0A7S8J0B6_9BACT</name>
<protein>
    <recommendedName>
        <fullName evidence="3">CopG-like ribbon-helix-helix domain-containing protein</fullName>
    </recommendedName>
</protein>
<dbReference type="GO" id="GO:0006355">
    <property type="term" value="P:regulation of DNA-templated transcription"/>
    <property type="evidence" value="ECO:0007669"/>
    <property type="project" value="InterPro"/>
</dbReference>
<dbReference type="InterPro" id="IPR010985">
    <property type="entry name" value="Ribbon_hlx_hlx"/>
</dbReference>
<organism evidence="1 2">
    <name type="scientific">Candidatus Nitrospira kreftii</name>
    <dbReference type="NCBI Taxonomy" id="2652173"/>
    <lineage>
        <taxon>Bacteria</taxon>
        <taxon>Pseudomonadati</taxon>
        <taxon>Nitrospirota</taxon>
        <taxon>Nitrospiria</taxon>
        <taxon>Nitrospirales</taxon>
        <taxon>Nitrospiraceae</taxon>
        <taxon>Nitrospira</taxon>
    </lineage>
</organism>
<proteinExistence type="predicted"/>
<dbReference type="EMBL" id="CP047423">
    <property type="protein sequence ID" value="QPD04934.1"/>
    <property type="molecule type" value="Genomic_DNA"/>
</dbReference>
<evidence type="ECO:0000313" key="1">
    <source>
        <dbReference type="EMBL" id="QPD04934.1"/>
    </source>
</evidence>
<dbReference type="Proteomes" id="UP000593737">
    <property type="component" value="Chromosome"/>
</dbReference>
<gene>
    <name evidence="1" type="ORF">Nkreftii_002708</name>
</gene>
<accession>A0A7S8J0B6</accession>
<dbReference type="SUPFAM" id="SSF47598">
    <property type="entry name" value="Ribbon-helix-helix"/>
    <property type="match status" value="1"/>
</dbReference>